<keyword evidence="4 7" id="KW-0238">DNA-binding</keyword>
<evidence type="ECO:0000256" key="6">
    <source>
        <dbReference type="PROSITE-ProRule" id="PRU00169"/>
    </source>
</evidence>
<dbReference type="PANTHER" id="PTHR48111:SF22">
    <property type="entry name" value="REGULATOR OF RPOS"/>
    <property type="match status" value="1"/>
</dbReference>
<keyword evidence="1 6" id="KW-0597">Phosphoprotein</keyword>
<name>A0A6S6SHG8_9BACT</name>
<evidence type="ECO:0000256" key="2">
    <source>
        <dbReference type="ARBA" id="ARBA00023012"/>
    </source>
</evidence>
<dbReference type="InterPro" id="IPR011006">
    <property type="entry name" value="CheY-like_superfamily"/>
</dbReference>
<evidence type="ECO:0000256" key="7">
    <source>
        <dbReference type="PROSITE-ProRule" id="PRU01091"/>
    </source>
</evidence>
<accession>A0A6S6SHG8</accession>
<keyword evidence="3" id="KW-0805">Transcription regulation</keyword>
<dbReference type="PROSITE" id="PS51755">
    <property type="entry name" value="OMPR_PHOB"/>
    <property type="match status" value="1"/>
</dbReference>
<dbReference type="SMART" id="SM00862">
    <property type="entry name" value="Trans_reg_C"/>
    <property type="match status" value="1"/>
</dbReference>
<dbReference type="Gene3D" id="1.10.10.10">
    <property type="entry name" value="Winged helix-like DNA-binding domain superfamily/Winged helix DNA-binding domain"/>
    <property type="match status" value="1"/>
</dbReference>
<feature type="modified residue" description="4-aspartylphosphate" evidence="6">
    <location>
        <position position="51"/>
    </location>
</feature>
<evidence type="ECO:0000256" key="5">
    <source>
        <dbReference type="ARBA" id="ARBA00023163"/>
    </source>
</evidence>
<evidence type="ECO:0000313" key="10">
    <source>
        <dbReference type="EMBL" id="CAA6802385.1"/>
    </source>
</evidence>
<sequence length="225" mass="25621">MKILLVEDDGDIANFLKKGLREESYSVDHTTNGSEALYLVDVNQYDLIILDVMLPGHNGFEVCQILRNKNIDIPIIMLTAKDSITDKVTGLNYGADDYLSKPFSFEELLARIKVQLRRKSTTANIIVIKDLELDINQRKVSRANRVISLTSKEYALLEFLARNKGSILSETVINENLTDMNTKSMSNIINVYIYRLRNKIDKNFDHKLIHTIRGTGYMLGIKGHV</sequence>
<dbReference type="SMART" id="SM00448">
    <property type="entry name" value="REC"/>
    <property type="match status" value="1"/>
</dbReference>
<keyword evidence="5" id="KW-0804">Transcription</keyword>
<dbReference type="PANTHER" id="PTHR48111">
    <property type="entry name" value="REGULATOR OF RPOS"/>
    <property type="match status" value="1"/>
</dbReference>
<dbReference type="GO" id="GO:0006355">
    <property type="term" value="P:regulation of DNA-templated transcription"/>
    <property type="evidence" value="ECO:0007669"/>
    <property type="project" value="InterPro"/>
</dbReference>
<dbReference type="InterPro" id="IPR039420">
    <property type="entry name" value="WalR-like"/>
</dbReference>
<organism evidence="10">
    <name type="scientific">uncultured Sulfurovum sp</name>
    <dbReference type="NCBI Taxonomy" id="269237"/>
    <lineage>
        <taxon>Bacteria</taxon>
        <taxon>Pseudomonadati</taxon>
        <taxon>Campylobacterota</taxon>
        <taxon>Epsilonproteobacteria</taxon>
        <taxon>Campylobacterales</taxon>
        <taxon>Sulfurovaceae</taxon>
        <taxon>Sulfurovum</taxon>
        <taxon>environmental samples</taxon>
    </lineage>
</organism>
<feature type="domain" description="Response regulatory" evidence="8">
    <location>
        <begin position="2"/>
        <end position="116"/>
    </location>
</feature>
<dbReference type="GO" id="GO:0005829">
    <property type="term" value="C:cytosol"/>
    <property type="evidence" value="ECO:0007669"/>
    <property type="project" value="TreeGrafter"/>
</dbReference>
<protein>
    <submittedName>
        <fullName evidence="10">DNA-binding response regulator</fullName>
    </submittedName>
</protein>
<feature type="DNA-binding region" description="OmpR/PhoB-type" evidence="7">
    <location>
        <begin position="123"/>
        <end position="221"/>
    </location>
</feature>
<dbReference type="InterPro" id="IPR036388">
    <property type="entry name" value="WH-like_DNA-bd_sf"/>
</dbReference>
<dbReference type="PROSITE" id="PS50110">
    <property type="entry name" value="RESPONSE_REGULATORY"/>
    <property type="match status" value="1"/>
</dbReference>
<dbReference type="Gene3D" id="6.10.250.690">
    <property type="match status" value="1"/>
</dbReference>
<dbReference type="AlphaFoldDB" id="A0A6S6SHG8"/>
<dbReference type="FunFam" id="1.10.10.10:FF:000005">
    <property type="entry name" value="Two-component system response regulator"/>
    <property type="match status" value="1"/>
</dbReference>
<feature type="domain" description="OmpR/PhoB-type" evidence="9">
    <location>
        <begin position="123"/>
        <end position="221"/>
    </location>
</feature>
<dbReference type="EMBL" id="CACVAX010000006">
    <property type="protein sequence ID" value="CAA6802385.1"/>
    <property type="molecule type" value="Genomic_DNA"/>
</dbReference>
<dbReference type="Pfam" id="PF00486">
    <property type="entry name" value="Trans_reg_C"/>
    <property type="match status" value="1"/>
</dbReference>
<dbReference type="GO" id="GO:0032993">
    <property type="term" value="C:protein-DNA complex"/>
    <property type="evidence" value="ECO:0007669"/>
    <property type="project" value="TreeGrafter"/>
</dbReference>
<dbReference type="InterPro" id="IPR001789">
    <property type="entry name" value="Sig_transdc_resp-reg_receiver"/>
</dbReference>
<keyword evidence="2" id="KW-0902">Two-component regulatory system</keyword>
<dbReference type="CDD" id="cd00383">
    <property type="entry name" value="trans_reg_C"/>
    <property type="match status" value="1"/>
</dbReference>
<evidence type="ECO:0000259" key="8">
    <source>
        <dbReference type="PROSITE" id="PS50110"/>
    </source>
</evidence>
<evidence type="ECO:0000259" key="9">
    <source>
        <dbReference type="PROSITE" id="PS51755"/>
    </source>
</evidence>
<dbReference type="Gene3D" id="3.40.50.2300">
    <property type="match status" value="1"/>
</dbReference>
<dbReference type="CDD" id="cd17624">
    <property type="entry name" value="REC_OmpR_PmrA-like"/>
    <property type="match status" value="1"/>
</dbReference>
<evidence type="ECO:0000256" key="3">
    <source>
        <dbReference type="ARBA" id="ARBA00023015"/>
    </source>
</evidence>
<dbReference type="GO" id="GO:0000976">
    <property type="term" value="F:transcription cis-regulatory region binding"/>
    <property type="evidence" value="ECO:0007669"/>
    <property type="project" value="TreeGrafter"/>
</dbReference>
<dbReference type="SUPFAM" id="SSF52172">
    <property type="entry name" value="CheY-like"/>
    <property type="match status" value="1"/>
</dbReference>
<proteinExistence type="predicted"/>
<dbReference type="Pfam" id="PF00072">
    <property type="entry name" value="Response_reg"/>
    <property type="match status" value="1"/>
</dbReference>
<dbReference type="FunFam" id="3.40.50.2300:FF:000001">
    <property type="entry name" value="DNA-binding response regulator PhoB"/>
    <property type="match status" value="1"/>
</dbReference>
<gene>
    <name evidence="10" type="ORF">HELGO_WM2117</name>
</gene>
<dbReference type="GO" id="GO:0000156">
    <property type="term" value="F:phosphorelay response regulator activity"/>
    <property type="evidence" value="ECO:0007669"/>
    <property type="project" value="TreeGrafter"/>
</dbReference>
<reference evidence="10" key="1">
    <citation type="submission" date="2020-01" db="EMBL/GenBank/DDBJ databases">
        <authorList>
            <person name="Meier V. D."/>
            <person name="Meier V D."/>
        </authorList>
    </citation>
    <scope>NUCLEOTIDE SEQUENCE</scope>
    <source>
        <strain evidence="10">HLG_WM_MAG_04</strain>
    </source>
</reference>
<evidence type="ECO:0000256" key="1">
    <source>
        <dbReference type="ARBA" id="ARBA00022553"/>
    </source>
</evidence>
<evidence type="ECO:0000256" key="4">
    <source>
        <dbReference type="ARBA" id="ARBA00023125"/>
    </source>
</evidence>
<dbReference type="InterPro" id="IPR001867">
    <property type="entry name" value="OmpR/PhoB-type_DNA-bd"/>
</dbReference>